<sequence length="527" mass="59588">MLIIPVDRKPDWKRPPLITILLVLINLLIYFGIQMGERDNLSSAAQYYLAESRLPEFEFPAYARYLESDKQAGAANEVRRALRQWRQVRVRADADADGAEDAAMASSPRYRGLEQVWYALDADLQFGALMQQPKPAVLGAIDADSLAEWREQRQHYASIRISTFTERYSLIPAQAFERPITLLTHMFLHGSVEHVLGNMVFLAIVGYAVEILLGGVWFLLFYLLSGLMSAAFYLVFCGDSMILSLGASGAISGVMGMYTVLYGLRRIRFFYWILFYFDFIKAPALIMLPIWVGKEAFDLWFGAPSNTNYYAHIGGLLGGAVLALCYRLLARGKLEHAHASYVAPAEDNNTLQAIQQSAYAELSKLDFLRARKSFKRLVSKSLALHQAPDPDWLLQLFNLSKSAPTSPEFHRAAQMLLRLPKGQVDEAKVHQVYLDYVAQAQPRPLLNSGQSLAIAKRFAMSGYPQTAEEILNILLVTDRQHQQLPLLVFLVSKGFLTADKPEKVRHYQKLLHQQFPMSEEARLAQKY</sequence>
<evidence type="ECO:0000313" key="9">
    <source>
        <dbReference type="EMBL" id="MFC5473437.1"/>
    </source>
</evidence>
<evidence type="ECO:0000256" key="2">
    <source>
        <dbReference type="ARBA" id="ARBA00009045"/>
    </source>
</evidence>
<dbReference type="SUPFAM" id="SSF144091">
    <property type="entry name" value="Rhomboid-like"/>
    <property type="match status" value="1"/>
</dbReference>
<dbReference type="InterPro" id="IPR035952">
    <property type="entry name" value="Rhomboid-like_sf"/>
</dbReference>
<feature type="transmembrane region" description="Helical" evidence="7">
    <location>
        <begin position="195"/>
        <end position="224"/>
    </location>
</feature>
<evidence type="ECO:0000256" key="5">
    <source>
        <dbReference type="ARBA" id="ARBA00022989"/>
    </source>
</evidence>
<keyword evidence="4 9" id="KW-0378">Hydrolase</keyword>
<dbReference type="EC" id="3.4.21.-" evidence="9"/>
<dbReference type="PANTHER" id="PTHR43731">
    <property type="entry name" value="RHOMBOID PROTEASE"/>
    <property type="match status" value="1"/>
</dbReference>
<keyword evidence="9" id="KW-0645">Protease</keyword>
<organism evidence="9 10">
    <name type="scientific">Paraherbaspirillum soli</name>
    <dbReference type="NCBI Taxonomy" id="631222"/>
    <lineage>
        <taxon>Bacteria</taxon>
        <taxon>Pseudomonadati</taxon>
        <taxon>Pseudomonadota</taxon>
        <taxon>Betaproteobacteria</taxon>
        <taxon>Burkholderiales</taxon>
        <taxon>Oxalobacteraceae</taxon>
        <taxon>Paraherbaspirillum</taxon>
    </lineage>
</organism>
<evidence type="ECO:0000256" key="6">
    <source>
        <dbReference type="ARBA" id="ARBA00023136"/>
    </source>
</evidence>
<dbReference type="Proteomes" id="UP001596045">
    <property type="component" value="Unassembled WGS sequence"/>
</dbReference>
<feature type="transmembrane region" description="Helical" evidence="7">
    <location>
        <begin position="230"/>
        <end position="257"/>
    </location>
</feature>
<proteinExistence type="inferred from homology"/>
<evidence type="ECO:0000256" key="1">
    <source>
        <dbReference type="ARBA" id="ARBA00004141"/>
    </source>
</evidence>
<evidence type="ECO:0000313" key="10">
    <source>
        <dbReference type="Proteomes" id="UP001596045"/>
    </source>
</evidence>
<accession>A0ABW0M907</accession>
<feature type="transmembrane region" description="Helical" evidence="7">
    <location>
        <begin position="310"/>
        <end position="329"/>
    </location>
</feature>
<evidence type="ECO:0000256" key="4">
    <source>
        <dbReference type="ARBA" id="ARBA00022801"/>
    </source>
</evidence>
<dbReference type="GO" id="GO:0008233">
    <property type="term" value="F:peptidase activity"/>
    <property type="evidence" value="ECO:0007669"/>
    <property type="project" value="UniProtKB-KW"/>
</dbReference>
<feature type="transmembrane region" description="Helical" evidence="7">
    <location>
        <begin position="269"/>
        <end position="290"/>
    </location>
</feature>
<feature type="domain" description="Peptidase S54 rhomboid" evidence="8">
    <location>
        <begin position="180"/>
        <end position="326"/>
    </location>
</feature>
<keyword evidence="3 7" id="KW-0812">Transmembrane</keyword>
<name>A0ABW0M907_9BURK</name>
<comment type="caution">
    <text evidence="9">The sequence shown here is derived from an EMBL/GenBank/DDBJ whole genome shotgun (WGS) entry which is preliminary data.</text>
</comment>
<dbReference type="GO" id="GO:0006508">
    <property type="term" value="P:proteolysis"/>
    <property type="evidence" value="ECO:0007669"/>
    <property type="project" value="UniProtKB-KW"/>
</dbReference>
<gene>
    <name evidence="9" type="ORF">ACFPM8_05645</name>
</gene>
<dbReference type="Gene3D" id="1.20.1540.10">
    <property type="entry name" value="Rhomboid-like"/>
    <property type="match status" value="1"/>
</dbReference>
<dbReference type="Pfam" id="PF01694">
    <property type="entry name" value="Rhomboid"/>
    <property type="match status" value="1"/>
</dbReference>
<keyword evidence="10" id="KW-1185">Reference proteome</keyword>
<keyword evidence="6 7" id="KW-0472">Membrane</keyword>
<protein>
    <submittedName>
        <fullName evidence="9">Rhomboid family intramembrane serine protease</fullName>
        <ecNumber evidence="9">3.4.21.-</ecNumber>
    </submittedName>
</protein>
<evidence type="ECO:0000256" key="7">
    <source>
        <dbReference type="SAM" id="Phobius"/>
    </source>
</evidence>
<reference evidence="10" key="1">
    <citation type="journal article" date="2019" name="Int. J. Syst. Evol. Microbiol.">
        <title>The Global Catalogue of Microorganisms (GCM) 10K type strain sequencing project: providing services to taxonomists for standard genome sequencing and annotation.</title>
        <authorList>
            <consortium name="The Broad Institute Genomics Platform"/>
            <consortium name="The Broad Institute Genome Sequencing Center for Infectious Disease"/>
            <person name="Wu L."/>
            <person name="Ma J."/>
        </authorList>
    </citation>
    <scope>NUCLEOTIDE SEQUENCE [LARGE SCALE GENOMIC DNA]</scope>
    <source>
        <strain evidence="10">JCM 17066</strain>
    </source>
</reference>
<dbReference type="InterPro" id="IPR050925">
    <property type="entry name" value="Rhomboid_protease_S54"/>
</dbReference>
<dbReference type="RefSeq" id="WP_378995883.1">
    <property type="nucleotide sequence ID" value="NZ_JBHSMT010000009.1"/>
</dbReference>
<comment type="subcellular location">
    <subcellularLocation>
        <location evidence="1">Membrane</location>
        <topology evidence="1">Multi-pass membrane protein</topology>
    </subcellularLocation>
</comment>
<evidence type="ECO:0000256" key="3">
    <source>
        <dbReference type="ARBA" id="ARBA00022692"/>
    </source>
</evidence>
<dbReference type="InterPro" id="IPR022764">
    <property type="entry name" value="Peptidase_S54_rhomboid_dom"/>
</dbReference>
<dbReference type="EMBL" id="JBHSMT010000009">
    <property type="protein sequence ID" value="MFC5473437.1"/>
    <property type="molecule type" value="Genomic_DNA"/>
</dbReference>
<feature type="transmembrane region" description="Helical" evidence="7">
    <location>
        <begin position="15"/>
        <end position="33"/>
    </location>
</feature>
<keyword evidence="5 7" id="KW-1133">Transmembrane helix</keyword>
<comment type="similarity">
    <text evidence="2">Belongs to the peptidase S54 family.</text>
</comment>
<evidence type="ECO:0000259" key="8">
    <source>
        <dbReference type="Pfam" id="PF01694"/>
    </source>
</evidence>
<dbReference type="PANTHER" id="PTHR43731:SF14">
    <property type="entry name" value="PRESENILIN-ASSOCIATED RHOMBOID-LIKE PROTEIN, MITOCHONDRIAL"/>
    <property type="match status" value="1"/>
</dbReference>